<gene>
    <name evidence="1" type="ORF">DI536_20335</name>
</gene>
<protein>
    <submittedName>
        <fullName evidence="1">Uncharacterized protein</fullName>
    </submittedName>
</protein>
<dbReference type="EMBL" id="QFQP01000018">
    <property type="protein sequence ID" value="PZR10184.1"/>
    <property type="molecule type" value="Genomic_DNA"/>
</dbReference>
<evidence type="ECO:0000313" key="1">
    <source>
        <dbReference type="EMBL" id="PZR10184.1"/>
    </source>
</evidence>
<dbReference type="AlphaFoldDB" id="A0A2W5V382"/>
<comment type="caution">
    <text evidence="1">The sequence shown here is derived from an EMBL/GenBank/DDBJ whole genome shotgun (WGS) entry which is preliminary data.</text>
</comment>
<accession>A0A2W5V382</accession>
<reference evidence="1 2" key="1">
    <citation type="submission" date="2017-08" db="EMBL/GenBank/DDBJ databases">
        <title>Infants hospitalized years apart are colonized by the same room-sourced microbial strains.</title>
        <authorList>
            <person name="Brooks B."/>
            <person name="Olm M.R."/>
            <person name="Firek B.A."/>
            <person name="Baker R."/>
            <person name="Thomas B.C."/>
            <person name="Morowitz M.J."/>
            <person name="Banfield J.F."/>
        </authorList>
    </citation>
    <scope>NUCLEOTIDE SEQUENCE [LARGE SCALE GENOMIC DNA]</scope>
    <source>
        <strain evidence="1">S2_003_000_R2_14</strain>
    </source>
</reference>
<name>A0A2W5V382_9BACT</name>
<evidence type="ECO:0000313" key="2">
    <source>
        <dbReference type="Proteomes" id="UP000249061"/>
    </source>
</evidence>
<organism evidence="1 2">
    <name type="scientific">Archangium gephyra</name>
    <dbReference type="NCBI Taxonomy" id="48"/>
    <lineage>
        <taxon>Bacteria</taxon>
        <taxon>Pseudomonadati</taxon>
        <taxon>Myxococcota</taxon>
        <taxon>Myxococcia</taxon>
        <taxon>Myxococcales</taxon>
        <taxon>Cystobacterineae</taxon>
        <taxon>Archangiaceae</taxon>
        <taxon>Archangium</taxon>
    </lineage>
</organism>
<dbReference type="Proteomes" id="UP000249061">
    <property type="component" value="Unassembled WGS sequence"/>
</dbReference>
<sequence length="547" mass="61278">MTASQDKRQTRRAELVRRLTELAPRHRIDAMLEEVDGKALVRSLPAEDVYSTIIDVGLADSTEIVQLATPEQFRTFVDLAAWQRDRMDPLEVLHWLRAARGDDDEDFVRKVRSLDIEVLELIYKKLVIIHDLEEDPDANPEGTSMELVEGKYLLEFRIDGVDEAALRRLTYDLTTHNPFELSRFVEAVRWETLTELEEAAFLFRRARLEDLGFPPLEEAQKIFAWVNPDTVGPKGAATAALAPTTGYVDYVAAAFRGLDTVERQNLESEVRYLVNCALVADAAEPGDPGAVKRLSEHARDYLDLGLEHYTGGNPDLATEVVRETTLRALFQVGFSMTLRLKRQAEKLAHEEGSRFGDTWLALDEETAAMVALMRRRPLKALKVPGAEPVPFRARRELTEMEAVFARVRQQRAVFQALLGPKASETIQRFGLKLSELTPQKLFAAVVAWAEVEQVIEVAPFSELKLTELCTRIFDDGPGVALRASAGKRAAETLKSKLQVDGAELETMIQRVLQSFANDFGAAWVKDARVKRESVSSLPLTGVMPLPA</sequence>
<proteinExistence type="predicted"/>
<dbReference type="InterPro" id="IPR045750">
    <property type="entry name" value="DUF6178"/>
</dbReference>
<dbReference type="Pfam" id="PF19676">
    <property type="entry name" value="DUF6178"/>
    <property type="match status" value="1"/>
</dbReference>